<feature type="non-terminal residue" evidence="12">
    <location>
        <position position="1"/>
    </location>
</feature>
<evidence type="ECO:0000259" key="11">
    <source>
        <dbReference type="Pfam" id="PF02683"/>
    </source>
</evidence>
<dbReference type="PANTHER" id="PTHR31272">
    <property type="entry name" value="CYTOCHROME C-TYPE BIOGENESIS PROTEIN HI_1454-RELATED"/>
    <property type="match status" value="1"/>
</dbReference>
<feature type="domain" description="Cytochrome C biogenesis protein transmembrane" evidence="11">
    <location>
        <begin position="47"/>
        <end position="180"/>
    </location>
</feature>
<gene>
    <name evidence="12" type="ORF">CEUSTIGMA_g13798.t1</name>
</gene>
<feature type="transmembrane region" description="Helical" evidence="10">
    <location>
        <begin position="157"/>
        <end position="177"/>
    </location>
</feature>
<name>A0A250XTJ0_9CHLO</name>
<dbReference type="InterPro" id="IPR051790">
    <property type="entry name" value="Cytochrome_c-biogenesis_DsbD"/>
</dbReference>
<dbReference type="AlphaFoldDB" id="A0A250XTJ0"/>
<keyword evidence="5" id="KW-0934">Plastid</keyword>
<keyword evidence="7" id="KW-0201">Cytochrome c-type biogenesis</keyword>
<dbReference type="PANTHER" id="PTHR31272:SF6">
    <property type="entry name" value="CYTOCHROME C-TYPE BIOGENESIS CCDA-LIKE CHLOROPLASTIC PROTEIN"/>
    <property type="match status" value="1"/>
</dbReference>
<dbReference type="EMBL" id="BEGY01000289">
    <property type="protein sequence ID" value="GAX86387.1"/>
    <property type="molecule type" value="Genomic_DNA"/>
</dbReference>
<dbReference type="GO" id="GO:0017004">
    <property type="term" value="P:cytochrome complex assembly"/>
    <property type="evidence" value="ECO:0007669"/>
    <property type="project" value="UniProtKB-KW"/>
</dbReference>
<dbReference type="InterPro" id="IPR003834">
    <property type="entry name" value="Cyt_c_assmbl_TM_dom"/>
</dbReference>
<feature type="transmembrane region" description="Helical" evidence="10">
    <location>
        <begin position="81"/>
        <end position="100"/>
    </location>
</feature>
<accession>A0A250XTJ0</accession>
<keyword evidence="6 10" id="KW-0812">Transmembrane</keyword>
<evidence type="ECO:0000256" key="2">
    <source>
        <dbReference type="ARBA" id="ARBA00004229"/>
    </source>
</evidence>
<feature type="transmembrane region" description="Helical" evidence="10">
    <location>
        <begin position="17"/>
        <end position="35"/>
    </location>
</feature>
<proteinExistence type="inferred from homology"/>
<feature type="transmembrane region" description="Helical" evidence="10">
    <location>
        <begin position="189"/>
        <end position="210"/>
    </location>
</feature>
<dbReference type="Proteomes" id="UP000232323">
    <property type="component" value="Unassembled WGS sequence"/>
</dbReference>
<evidence type="ECO:0000313" key="12">
    <source>
        <dbReference type="EMBL" id="GAX86387.1"/>
    </source>
</evidence>
<dbReference type="Pfam" id="PF02683">
    <property type="entry name" value="DsbD_TM"/>
    <property type="match status" value="1"/>
</dbReference>
<protein>
    <recommendedName>
        <fullName evidence="11">Cytochrome C biogenesis protein transmembrane domain-containing protein</fullName>
    </recommendedName>
</protein>
<evidence type="ECO:0000313" key="13">
    <source>
        <dbReference type="Proteomes" id="UP000232323"/>
    </source>
</evidence>
<evidence type="ECO:0000256" key="6">
    <source>
        <dbReference type="ARBA" id="ARBA00022692"/>
    </source>
</evidence>
<reference evidence="12 13" key="1">
    <citation type="submission" date="2017-08" db="EMBL/GenBank/DDBJ databases">
        <title>Acidophilic green algal genome provides insights into adaptation to an acidic environment.</title>
        <authorList>
            <person name="Hirooka S."/>
            <person name="Hirose Y."/>
            <person name="Kanesaki Y."/>
            <person name="Higuchi S."/>
            <person name="Fujiwara T."/>
            <person name="Onuma R."/>
            <person name="Era A."/>
            <person name="Ohbayashi R."/>
            <person name="Uzuka A."/>
            <person name="Nozaki H."/>
            <person name="Yoshikawa H."/>
            <person name="Miyagishima S.Y."/>
        </authorList>
    </citation>
    <scope>NUCLEOTIDE SEQUENCE [LARGE SCALE GENOMIC DNA]</scope>
    <source>
        <strain evidence="12 13">NIES-2499</strain>
    </source>
</reference>
<keyword evidence="8 10" id="KW-1133">Transmembrane helix</keyword>
<evidence type="ECO:0000256" key="10">
    <source>
        <dbReference type="SAM" id="Phobius"/>
    </source>
</evidence>
<keyword evidence="9 10" id="KW-0472">Membrane</keyword>
<evidence type="ECO:0000256" key="5">
    <source>
        <dbReference type="ARBA" id="ARBA00022640"/>
    </source>
</evidence>
<evidence type="ECO:0000256" key="9">
    <source>
        <dbReference type="ARBA" id="ARBA00023136"/>
    </source>
</evidence>
<feature type="transmembrane region" description="Helical" evidence="10">
    <location>
        <begin position="121"/>
        <end position="145"/>
    </location>
</feature>
<sequence length="215" mass="22015">SGEVVRGFQSFDGGANYNLQATAFLVATSAGSALHDRVESILAARNAFSFSMGLATSLALLGFVSSSLGKAYGQVGEGLPLVAGVLAVIMGLNLLEVLPLRLPSLDVDVRAFQLPSAAKSYLAGLAFALAASPCSTPVLATLLAFVSTSENPWQGGLLLLTYSTGYVAPLLVAASFTGALKQLLSLRQYSAWITPASGACLIAGGTYAVLTRIAP</sequence>
<comment type="subcellular location">
    <subcellularLocation>
        <location evidence="1">Membrane</location>
        <topology evidence="1">Multi-pass membrane protein</topology>
    </subcellularLocation>
    <subcellularLocation>
        <location evidence="2">Plastid</location>
        <location evidence="2">Chloroplast</location>
    </subcellularLocation>
</comment>
<evidence type="ECO:0000256" key="3">
    <source>
        <dbReference type="ARBA" id="ARBA00006143"/>
    </source>
</evidence>
<evidence type="ECO:0000256" key="7">
    <source>
        <dbReference type="ARBA" id="ARBA00022748"/>
    </source>
</evidence>
<comment type="similarity">
    <text evidence="3">Belongs to the DsbD family.</text>
</comment>
<evidence type="ECO:0000256" key="1">
    <source>
        <dbReference type="ARBA" id="ARBA00004141"/>
    </source>
</evidence>
<comment type="caution">
    <text evidence="12">The sequence shown here is derived from an EMBL/GenBank/DDBJ whole genome shotgun (WGS) entry which is preliminary data.</text>
</comment>
<dbReference type="GO" id="GO:0009507">
    <property type="term" value="C:chloroplast"/>
    <property type="evidence" value="ECO:0007669"/>
    <property type="project" value="UniProtKB-SubCell"/>
</dbReference>
<keyword evidence="4" id="KW-0150">Chloroplast</keyword>
<evidence type="ECO:0000256" key="8">
    <source>
        <dbReference type="ARBA" id="ARBA00022989"/>
    </source>
</evidence>
<organism evidence="12 13">
    <name type="scientific">Chlamydomonas eustigma</name>
    <dbReference type="NCBI Taxonomy" id="1157962"/>
    <lineage>
        <taxon>Eukaryota</taxon>
        <taxon>Viridiplantae</taxon>
        <taxon>Chlorophyta</taxon>
        <taxon>core chlorophytes</taxon>
        <taxon>Chlorophyceae</taxon>
        <taxon>CS clade</taxon>
        <taxon>Chlamydomonadales</taxon>
        <taxon>Chlamydomonadaceae</taxon>
        <taxon>Chlamydomonas</taxon>
    </lineage>
</organism>
<evidence type="ECO:0000256" key="4">
    <source>
        <dbReference type="ARBA" id="ARBA00022528"/>
    </source>
</evidence>
<dbReference type="GO" id="GO:0016020">
    <property type="term" value="C:membrane"/>
    <property type="evidence" value="ECO:0007669"/>
    <property type="project" value="UniProtKB-SubCell"/>
</dbReference>
<dbReference type="OrthoDB" id="40974at2759"/>
<keyword evidence="13" id="KW-1185">Reference proteome</keyword>
<feature type="transmembrane region" description="Helical" evidence="10">
    <location>
        <begin position="47"/>
        <end position="69"/>
    </location>
</feature>